<reference evidence="2" key="1">
    <citation type="submission" date="2022-11" db="EMBL/GenBank/DDBJ databases">
        <title>Draft genome sequence of Sellimonas catena strain 18CBH55.</title>
        <authorList>
            <person name="Hisatomi A."/>
            <person name="Ohkuma M."/>
            <person name="Sakamoto M."/>
        </authorList>
    </citation>
    <scope>NUCLEOTIDE SEQUENCE</scope>
    <source>
        <strain evidence="2">18CBH55</strain>
    </source>
</reference>
<evidence type="ECO:0000256" key="1">
    <source>
        <dbReference type="SAM" id="Phobius"/>
    </source>
</evidence>
<reference evidence="2" key="3">
    <citation type="journal article" date="2023" name="Int. J. Syst. Evol. Microbiol.">
        <title>Sellimonas catena sp. nov., isolated from human faeces.</title>
        <authorList>
            <person name="Hisatomi A."/>
            <person name="Ohkuma M."/>
            <person name="Sakamoto M."/>
        </authorList>
    </citation>
    <scope>NUCLEOTIDE SEQUENCE</scope>
    <source>
        <strain evidence="2">18CBH55</strain>
    </source>
</reference>
<evidence type="ECO:0000313" key="2">
    <source>
        <dbReference type="EMBL" id="GLG90437.1"/>
    </source>
</evidence>
<comment type="caution">
    <text evidence="2">The sequence shown here is derived from an EMBL/GenBank/DDBJ whole genome shotgun (WGS) entry which is preliminary data.</text>
</comment>
<keyword evidence="1" id="KW-0812">Transmembrane</keyword>
<keyword evidence="1" id="KW-0472">Membrane</keyword>
<evidence type="ECO:0000313" key="3">
    <source>
        <dbReference type="Proteomes" id="UP001145094"/>
    </source>
</evidence>
<protein>
    <submittedName>
        <fullName evidence="2">Uncharacterized protein</fullName>
    </submittedName>
</protein>
<dbReference type="RefSeq" id="WP_281845294.1">
    <property type="nucleotide sequence ID" value="NZ_BSCH01000011.1"/>
</dbReference>
<proteinExistence type="predicted"/>
<dbReference type="AlphaFoldDB" id="A0A9W6CFQ4"/>
<name>A0A9W6CFQ4_9FIRM</name>
<feature type="transmembrane region" description="Helical" evidence="1">
    <location>
        <begin position="92"/>
        <end position="117"/>
    </location>
</feature>
<keyword evidence="1" id="KW-1133">Transmembrane helix</keyword>
<accession>A0A9W6CFQ4</accession>
<sequence>MLTYPCRDVLKNLKRLSKNTDCNISYLYGTTSFSLDDEDSEVYNYQKYQDEIESIISHLVDSGYLEYNYGNNINFHLTQKGLHHSSLTFQSAILFLFKNFTLPIVVSITTTLITLYIKGQL</sequence>
<dbReference type="EMBL" id="BSCH01000011">
    <property type="protein sequence ID" value="GLG90437.1"/>
    <property type="molecule type" value="Genomic_DNA"/>
</dbReference>
<gene>
    <name evidence="2" type="ORF">Selli2_18640</name>
</gene>
<dbReference type="Proteomes" id="UP001145094">
    <property type="component" value="Unassembled WGS sequence"/>
</dbReference>
<organism evidence="2 3">
    <name type="scientific">Sellimonas catena</name>
    <dbReference type="NCBI Taxonomy" id="2994035"/>
    <lineage>
        <taxon>Bacteria</taxon>
        <taxon>Bacillati</taxon>
        <taxon>Bacillota</taxon>
        <taxon>Clostridia</taxon>
        <taxon>Lachnospirales</taxon>
        <taxon>Lachnospiraceae</taxon>
        <taxon>Sellimonas</taxon>
    </lineage>
</organism>
<reference evidence="2" key="2">
    <citation type="submission" date="2022-11" db="EMBL/GenBank/DDBJ databases">
        <title>Draft genome sequence of Sellimonas catena strain 18CBH55.</title>
        <authorList>
            <person name="Atsushi H."/>
            <person name="Moriya O."/>
            <person name="Mitsuo S."/>
        </authorList>
    </citation>
    <scope>NUCLEOTIDE SEQUENCE</scope>
    <source>
        <strain evidence="2">18CBH55</strain>
    </source>
</reference>